<keyword evidence="8" id="KW-1185">Reference proteome</keyword>
<evidence type="ECO:0000256" key="5">
    <source>
        <dbReference type="RuleBase" id="RU363032"/>
    </source>
</evidence>
<keyword evidence="3 5" id="KW-1133">Transmembrane helix</keyword>
<reference evidence="7 8" key="1">
    <citation type="submission" date="2017-07" db="EMBL/GenBank/DDBJ databases">
        <title>Draft Genome Sequences of Select Purple Nonsulfur Bacteria.</title>
        <authorList>
            <person name="Lasarre B."/>
            <person name="Mckinlay J.B."/>
        </authorList>
    </citation>
    <scope>NUCLEOTIDE SEQUENCE [LARGE SCALE GENOMIC DNA]</scope>
    <source>
        <strain evidence="7 8">DSM 5909</strain>
    </source>
</reference>
<evidence type="ECO:0000313" key="8">
    <source>
        <dbReference type="Proteomes" id="UP000249130"/>
    </source>
</evidence>
<comment type="subcellular location">
    <subcellularLocation>
        <location evidence="1 5">Cell membrane</location>
        <topology evidence="1 5">Multi-pass membrane protein</topology>
    </subcellularLocation>
</comment>
<accession>A0A327KY11</accession>
<dbReference type="AlphaFoldDB" id="A0A327KY11"/>
<evidence type="ECO:0000256" key="2">
    <source>
        <dbReference type="ARBA" id="ARBA00022692"/>
    </source>
</evidence>
<dbReference type="GO" id="GO:0055085">
    <property type="term" value="P:transmembrane transport"/>
    <property type="evidence" value="ECO:0007669"/>
    <property type="project" value="InterPro"/>
</dbReference>
<comment type="similarity">
    <text evidence="5">Belongs to the binding-protein-dependent transport system permease family.</text>
</comment>
<evidence type="ECO:0000259" key="6">
    <source>
        <dbReference type="PROSITE" id="PS50928"/>
    </source>
</evidence>
<name>A0A327KY11_9BRAD</name>
<evidence type="ECO:0000256" key="4">
    <source>
        <dbReference type="ARBA" id="ARBA00023136"/>
    </source>
</evidence>
<feature type="transmembrane region" description="Helical" evidence="5">
    <location>
        <begin position="559"/>
        <end position="579"/>
    </location>
</feature>
<feature type="domain" description="ABC transmembrane type-1" evidence="6">
    <location>
        <begin position="522"/>
        <end position="708"/>
    </location>
</feature>
<evidence type="ECO:0000256" key="1">
    <source>
        <dbReference type="ARBA" id="ARBA00004651"/>
    </source>
</evidence>
<keyword evidence="5" id="KW-0813">Transport</keyword>
<feature type="domain" description="ABC transmembrane type-1" evidence="6">
    <location>
        <begin position="211"/>
        <end position="406"/>
    </location>
</feature>
<feature type="transmembrane region" description="Helical" evidence="5">
    <location>
        <begin position="585"/>
        <end position="611"/>
    </location>
</feature>
<dbReference type="OrthoDB" id="9774448at2"/>
<proteinExistence type="inferred from homology"/>
<keyword evidence="4 5" id="KW-0472">Membrane</keyword>
<organism evidence="7 8">
    <name type="scientific">Rhodoplanes roseus</name>
    <dbReference type="NCBI Taxonomy" id="29409"/>
    <lineage>
        <taxon>Bacteria</taxon>
        <taxon>Pseudomonadati</taxon>
        <taxon>Pseudomonadota</taxon>
        <taxon>Alphaproteobacteria</taxon>
        <taxon>Hyphomicrobiales</taxon>
        <taxon>Nitrobacteraceae</taxon>
        <taxon>Rhodoplanes</taxon>
    </lineage>
</organism>
<dbReference type="Proteomes" id="UP000249130">
    <property type="component" value="Unassembled WGS sequence"/>
</dbReference>
<dbReference type="PANTHER" id="PTHR42744">
    <property type="entry name" value="BINDING-PROTEIN-DEPENDENT TRANSPORT SYSTEMS INNER MEMBRANE COMPONENT"/>
    <property type="match status" value="1"/>
</dbReference>
<sequence>MPPSTAAITSATAGAIQGAPRRDARTCAAAAGVSLAATGGTSAAGGTKDSRDIVLSIDGTVGGNERRFYRRRRGGTRRPAARRACTPAGRVGVACTRRHDVSRRHRFVTSGRYRHPEPCQTPGRRCLHPIAAPSREIPEKEWQRIVTRRASTLIAVQPRRPPFGVWDAVAIVLILGALVILAEAARGVALPLGALDETPISLDPGNLPGYAARTALRMITALALSLLFTFTYATLAARSRRAEQVLVPLLDILQSVPILGFISVTIVFFMSLAPGRVLGAEFAAVFAIFTSQAWNMAFSFYQSLRTVPDDLVEASRCFRFGAWMRFWRLDVPFAMPALVWNMMMSMSGGWFFVVASEAITVGDTTVTLPGIGSYIALAIAQRDLVAIGWAIGAMLVVIAIFDQLMFRPLVAWADKFRFDQGTGAPPPTSWVLSMVRGSRLVRMAAAPVAAAMRWSYRLSPKGGGAVAGRERTTAQSSLGDRVFTAVVLVAVAVAIWQIVRYVLAGVPLSEIATALLLGLATMTRVFVLIAIASLIWVPIGIKIGLAPRLARIVQPIAQFLAAFPANLLFPIAVSGIVAFRLDPNIWLSPLMILGTQWYILFNVIAGATTIPGELRDVATNLRVRGWLWWRKVALPAVFPFYVTGAITASGGSWNASIVAEVATWGNDRLEAAGLGSYIARATEAGDYHRVVLGIAVMSAFVVIINRVFWRPLYLWAERKFRLG</sequence>
<feature type="transmembrane region" description="Helical" evidence="5">
    <location>
        <begin position="249"/>
        <end position="270"/>
    </location>
</feature>
<feature type="transmembrane region" description="Helical" evidence="5">
    <location>
        <begin position="511"/>
        <end position="539"/>
    </location>
</feature>
<dbReference type="CDD" id="cd06261">
    <property type="entry name" value="TM_PBP2"/>
    <property type="match status" value="2"/>
</dbReference>
<feature type="transmembrane region" description="Helical" evidence="5">
    <location>
        <begin position="282"/>
        <end position="301"/>
    </location>
</feature>
<feature type="transmembrane region" description="Helical" evidence="5">
    <location>
        <begin position="163"/>
        <end position="182"/>
    </location>
</feature>
<keyword evidence="2 5" id="KW-0812">Transmembrane</keyword>
<evidence type="ECO:0000313" key="7">
    <source>
        <dbReference type="EMBL" id="RAI43729.1"/>
    </source>
</evidence>
<dbReference type="InterPro" id="IPR000515">
    <property type="entry name" value="MetI-like"/>
</dbReference>
<gene>
    <name evidence="7" type="ORF">CH341_12850</name>
</gene>
<dbReference type="Gene3D" id="1.10.3720.10">
    <property type="entry name" value="MetI-like"/>
    <property type="match status" value="2"/>
</dbReference>
<feature type="transmembrane region" description="Helical" evidence="5">
    <location>
        <begin position="374"/>
        <end position="401"/>
    </location>
</feature>
<comment type="caution">
    <text evidence="7">The sequence shown here is derived from an EMBL/GenBank/DDBJ whole genome shotgun (WGS) entry which is preliminary data.</text>
</comment>
<evidence type="ECO:0000256" key="3">
    <source>
        <dbReference type="ARBA" id="ARBA00022989"/>
    </source>
</evidence>
<dbReference type="SUPFAM" id="SSF161098">
    <property type="entry name" value="MetI-like"/>
    <property type="match status" value="2"/>
</dbReference>
<dbReference type="EMBL" id="NPEX01000074">
    <property type="protein sequence ID" value="RAI43729.1"/>
    <property type="molecule type" value="Genomic_DNA"/>
</dbReference>
<feature type="transmembrane region" description="Helical" evidence="5">
    <location>
        <begin position="632"/>
        <end position="653"/>
    </location>
</feature>
<dbReference type="PROSITE" id="PS50928">
    <property type="entry name" value="ABC_TM1"/>
    <property type="match status" value="2"/>
</dbReference>
<feature type="transmembrane region" description="Helical" evidence="5">
    <location>
        <begin position="690"/>
        <end position="709"/>
    </location>
</feature>
<feature type="transmembrane region" description="Helical" evidence="5">
    <location>
        <begin position="478"/>
        <end position="499"/>
    </location>
</feature>
<dbReference type="PANTHER" id="PTHR42744:SF1">
    <property type="entry name" value="BINDING-PROTEIN-DEPENDENT TRANSPORT SYSTEMS INNER MEMBRANE COMPONENT"/>
    <property type="match status" value="1"/>
</dbReference>
<dbReference type="Pfam" id="PF00528">
    <property type="entry name" value="BPD_transp_1"/>
    <property type="match status" value="2"/>
</dbReference>
<feature type="transmembrane region" description="Helical" evidence="5">
    <location>
        <begin position="333"/>
        <end position="354"/>
    </location>
</feature>
<protein>
    <submittedName>
        <fullName evidence="7">Sulfonate ABC transporter permease</fullName>
    </submittedName>
</protein>
<dbReference type="InterPro" id="IPR035906">
    <property type="entry name" value="MetI-like_sf"/>
</dbReference>
<dbReference type="GO" id="GO:0005886">
    <property type="term" value="C:plasma membrane"/>
    <property type="evidence" value="ECO:0007669"/>
    <property type="project" value="UniProtKB-SubCell"/>
</dbReference>
<feature type="transmembrane region" description="Helical" evidence="5">
    <location>
        <begin position="215"/>
        <end position="237"/>
    </location>
</feature>